<keyword evidence="7" id="KW-1185">Reference proteome</keyword>
<dbReference type="PROSITE" id="PS51503">
    <property type="entry name" value="HIG1"/>
    <property type="match status" value="1"/>
</dbReference>
<feature type="transmembrane region" description="Helical" evidence="4">
    <location>
        <begin position="6"/>
        <end position="26"/>
    </location>
</feature>
<dbReference type="Proteomes" id="UP000253941">
    <property type="component" value="Unassembled WGS sequence"/>
</dbReference>
<dbReference type="InterPro" id="IPR007667">
    <property type="entry name" value="Hypoxia_induced_domain"/>
</dbReference>
<dbReference type="Gene3D" id="6.10.140.1320">
    <property type="match status" value="1"/>
</dbReference>
<feature type="transmembrane region" description="Helical" evidence="4">
    <location>
        <begin position="46"/>
        <end position="63"/>
    </location>
</feature>
<gene>
    <name evidence="6" type="ORF">DRB17_08280</name>
</gene>
<feature type="domain" description="HIG1" evidence="5">
    <location>
        <begin position="1"/>
        <end position="66"/>
    </location>
</feature>
<evidence type="ECO:0000256" key="2">
    <source>
        <dbReference type="ARBA" id="ARBA00022989"/>
    </source>
</evidence>
<reference evidence="6 7" key="1">
    <citation type="submission" date="2018-07" db="EMBL/GenBank/DDBJ databases">
        <title>Venubactetium sediminum gen. nov., sp. nov., isolated from a marine solar saltern.</title>
        <authorList>
            <person name="Wang S."/>
        </authorList>
    </citation>
    <scope>NUCLEOTIDE SEQUENCE [LARGE SCALE GENOMIC DNA]</scope>
    <source>
        <strain evidence="6 7">WD2A32</strain>
    </source>
</reference>
<accession>A0A369TAA7</accession>
<evidence type="ECO:0000256" key="3">
    <source>
        <dbReference type="ARBA" id="ARBA00023136"/>
    </source>
</evidence>
<dbReference type="EMBL" id="QPMH01000006">
    <property type="protein sequence ID" value="RDD62220.1"/>
    <property type="molecule type" value="Genomic_DNA"/>
</dbReference>
<evidence type="ECO:0000313" key="6">
    <source>
        <dbReference type="EMBL" id="RDD62220.1"/>
    </source>
</evidence>
<proteinExistence type="predicted"/>
<keyword evidence="2 4" id="KW-1133">Transmembrane helix</keyword>
<organism evidence="6 7">
    <name type="scientific">Ferruginivarius sediminum</name>
    <dbReference type="NCBI Taxonomy" id="2661937"/>
    <lineage>
        <taxon>Bacteria</taxon>
        <taxon>Pseudomonadati</taxon>
        <taxon>Pseudomonadota</taxon>
        <taxon>Alphaproteobacteria</taxon>
        <taxon>Rhodospirillales</taxon>
        <taxon>Rhodospirillaceae</taxon>
        <taxon>Ferruginivarius</taxon>
    </lineage>
</organism>
<keyword evidence="3 4" id="KW-0472">Membrane</keyword>
<name>A0A369TAA7_9PROT</name>
<dbReference type="NCBIfam" id="NF033233">
    <property type="entry name" value="twin_helix"/>
    <property type="match status" value="1"/>
</dbReference>
<evidence type="ECO:0000259" key="5">
    <source>
        <dbReference type="PROSITE" id="PS51503"/>
    </source>
</evidence>
<comment type="caution">
    <text evidence="6">The sequence shown here is derived from an EMBL/GenBank/DDBJ whole genome shotgun (WGS) entry which is preliminary data.</text>
</comment>
<keyword evidence="1 4" id="KW-0812">Transmembrane</keyword>
<evidence type="ECO:0000313" key="7">
    <source>
        <dbReference type="Proteomes" id="UP000253941"/>
    </source>
</evidence>
<dbReference type="AlphaFoldDB" id="A0A369TAA7"/>
<evidence type="ECO:0000256" key="4">
    <source>
        <dbReference type="SAM" id="Phobius"/>
    </source>
</evidence>
<sequence length="66" mass="7007">MQTLVGILIAVAMLITLGVLFSGLIVMARGGETNRKYGNALMRWRVICQGIALALLAVAFMIGNGN</sequence>
<evidence type="ECO:0000256" key="1">
    <source>
        <dbReference type="ARBA" id="ARBA00022692"/>
    </source>
</evidence>
<dbReference type="RefSeq" id="WP_114581734.1">
    <property type="nucleotide sequence ID" value="NZ_QPMH01000006.1"/>
</dbReference>
<dbReference type="Pfam" id="PF04588">
    <property type="entry name" value="HIG_1_N"/>
    <property type="match status" value="1"/>
</dbReference>
<protein>
    <submittedName>
        <fullName evidence="6">Twin transmembrane helix small protein</fullName>
    </submittedName>
</protein>